<feature type="domain" description="K Homology" evidence="6">
    <location>
        <begin position="188"/>
        <end position="266"/>
    </location>
</feature>
<organism evidence="7 8">
    <name type="scientific">Lachancea dasiensis</name>
    <dbReference type="NCBI Taxonomy" id="1072105"/>
    <lineage>
        <taxon>Eukaryota</taxon>
        <taxon>Fungi</taxon>
        <taxon>Dikarya</taxon>
        <taxon>Ascomycota</taxon>
        <taxon>Saccharomycotina</taxon>
        <taxon>Saccharomycetes</taxon>
        <taxon>Saccharomycetales</taxon>
        <taxon>Saccharomycetaceae</taxon>
        <taxon>Lachancea</taxon>
    </lineage>
</organism>
<dbReference type="Gene3D" id="3.30.310.210">
    <property type="match status" value="1"/>
</dbReference>
<feature type="domain" description="K Homology" evidence="6">
    <location>
        <begin position="784"/>
        <end position="859"/>
    </location>
</feature>
<feature type="compositionally biased region" description="Low complexity" evidence="5">
    <location>
        <begin position="85"/>
        <end position="106"/>
    </location>
</feature>
<feature type="domain" description="K Homology" evidence="6">
    <location>
        <begin position="712"/>
        <end position="779"/>
    </location>
</feature>
<keyword evidence="8" id="KW-1185">Reference proteome</keyword>
<evidence type="ECO:0000313" key="7">
    <source>
        <dbReference type="EMBL" id="SCU98322.1"/>
    </source>
</evidence>
<feature type="domain" description="K Homology" evidence="6">
    <location>
        <begin position="1132"/>
        <end position="1214"/>
    </location>
</feature>
<sequence length="1215" mass="133399">MSYPDSEPAPFVQDSKTNSETFDASAETIGIKADGTALGETAMGQGEAPAVKKPLPTKKDFPTLGSGAFLAATNKVSWGPNMKPSASSSASESRSASNSASQSRSATPASHSAKPARSKTIQEAFSLDLQSQLSIAKPDFSRIVQSVKQSHNVSIESTLSKTSRTFLISGKPENVSAARREVVKKLTKPITTVLKVPSKTRSTIIGSGGKNIRGISDPLQVKIDIGKDIIEDSFDEDLDDYLVNVSIHGDLESVRIAQEKILLIVREDTKNASIKIEVPDKNLVPFVKLDFLSSEIVSHFDSAQGVIRLSGLRENVQAAKLAISKYFSELDGQIKTLRINIPTKFQFLIDDSQIKEKFNVAVKFSHEFDEEVAFVGPASKLEDAVSFARENSKKFKVESLEISKAHGKNLEHAKYVALYFEKYNLLEPIKDGHPSVRIALPSAQELINAESVLVRITSTLDNADELKAVRKDIINLVNEMPTTQVLIVDDLDYELYAKDIKHALLQQKNKAGFVQLGDLYPGDDRILIVAQLSDDDFRPSADELKQVLDEVNSALEPLRNKLANLSQEVMNVPHGKQDTYFKLPAITRLLIDEDIDAQGGHVQFKLHYPSADKLTIRGDSKAVKTATNAVESILTQDGQKFEAKFGVSANAVPRLIGTKGANLHATKEKFQCAIDVAPESDNNVTEVTVTGLQYCVEHAKAYLINESKKWADIVTKELNVLPKFRGKLIGSQGTYRNRLQTKYNVFIHFPAEDESQGVTIKGPSRGVAKAYEELKALLDFEIENGHASIIKVPTEHVPRIIGKGGDMINDIRAECGVELDFLQKTSDSKAVEAGEVELEITGSRQAIKEATQRVNEIIKEAADVQVESFEVNPDYIRDIVGAGGRVLKELISKAGGDDIRNKTVDIPDAKAQDKKIVIQGPQSFVQALVKEIKKIVEERENSIEKELEVPLDRVGALIGPGGSVRRQLESEFRVRLLLPAIGDKSSKVKVLGLPSNIAACEKKIFSEIIRDNCDVEIDVPASFHEFVSEKGAFIQRLRSDFSINVKFGNAGNKANKLARAKLSIPVERASGSEGEKIKLTMEENAIAKDKVEGTIPWRLSYEPVDLSDILSPEEQDKEPLPKKQDVLAQAQKLIEQRIELASRASTIGYLWSSKPQDFRKVVGPMGSHVKKIREASNTLISIPKKGDAVADIIFIRGTKEGVEKAADAITKTLKN</sequence>
<keyword evidence="1" id="KW-0677">Repeat</keyword>
<dbReference type="SMART" id="SM00322">
    <property type="entry name" value="KH"/>
    <property type="match status" value="7"/>
</dbReference>
<dbReference type="EMBL" id="LT598461">
    <property type="protein sequence ID" value="SCU98322.1"/>
    <property type="molecule type" value="Genomic_DNA"/>
</dbReference>
<protein>
    <submittedName>
        <fullName evidence="7">LADA_0H12178g1_1</fullName>
    </submittedName>
</protein>
<dbReference type="GO" id="GO:0003729">
    <property type="term" value="F:mRNA binding"/>
    <property type="evidence" value="ECO:0007669"/>
    <property type="project" value="EnsemblFungi"/>
</dbReference>
<feature type="domain" description="K Homology" evidence="6">
    <location>
        <begin position="863"/>
        <end position="937"/>
    </location>
</feature>
<feature type="coiled-coil region" evidence="4">
    <location>
        <begin position="541"/>
        <end position="568"/>
    </location>
</feature>
<dbReference type="AlphaFoldDB" id="A0A1G4K3Q4"/>
<dbReference type="GO" id="GO:0001965">
    <property type="term" value="F:G-protein alpha-subunit binding"/>
    <property type="evidence" value="ECO:0007669"/>
    <property type="project" value="EnsemblFungi"/>
</dbReference>
<dbReference type="GO" id="GO:0005789">
    <property type="term" value="C:endoplasmic reticulum membrane"/>
    <property type="evidence" value="ECO:0007669"/>
    <property type="project" value="EnsemblFungi"/>
</dbReference>
<evidence type="ECO:0000256" key="5">
    <source>
        <dbReference type="SAM" id="MobiDB-lite"/>
    </source>
</evidence>
<dbReference type="Pfam" id="PF00013">
    <property type="entry name" value="KH_1"/>
    <property type="match status" value="6"/>
</dbReference>
<evidence type="ECO:0000256" key="1">
    <source>
        <dbReference type="ARBA" id="ARBA00022737"/>
    </source>
</evidence>
<keyword evidence="2 3" id="KW-0694">RNA-binding</keyword>
<proteinExistence type="predicted"/>
<dbReference type="PANTHER" id="PTHR10288">
    <property type="entry name" value="KH DOMAIN CONTAINING RNA BINDING PROTEIN"/>
    <property type="match status" value="1"/>
</dbReference>
<dbReference type="Gene3D" id="3.30.1370.10">
    <property type="entry name" value="K Homology domain, type 1"/>
    <property type="match status" value="6"/>
</dbReference>
<dbReference type="GO" id="GO:0030466">
    <property type="term" value="P:silent mating-type cassette heterochromatin formation"/>
    <property type="evidence" value="ECO:0007669"/>
    <property type="project" value="EnsemblFungi"/>
</dbReference>
<dbReference type="GO" id="GO:0045141">
    <property type="term" value="P:meiotic telomere clustering"/>
    <property type="evidence" value="ECO:0007669"/>
    <property type="project" value="EnsemblFungi"/>
</dbReference>
<dbReference type="OrthoDB" id="10027144at2759"/>
<dbReference type="STRING" id="1266660.A0A1G4K3Q4"/>
<feature type="domain" description="K Homology" evidence="6">
    <location>
        <begin position="941"/>
        <end position="1009"/>
    </location>
</feature>
<gene>
    <name evidence="7" type="ORF">LADA_0H12178G</name>
</gene>
<evidence type="ECO:0000313" key="8">
    <source>
        <dbReference type="Proteomes" id="UP000190274"/>
    </source>
</evidence>
<evidence type="ECO:0000259" key="6">
    <source>
        <dbReference type="SMART" id="SM00322"/>
    </source>
</evidence>
<dbReference type="Pfam" id="PF24668">
    <property type="entry name" value="KH_Vigilin"/>
    <property type="match status" value="1"/>
</dbReference>
<accession>A0A1G4K3Q4</accession>
<feature type="region of interest" description="Disordered" evidence="5">
    <location>
        <begin position="1"/>
        <end position="59"/>
    </location>
</feature>
<reference evidence="7 8" key="1">
    <citation type="submission" date="2016-03" db="EMBL/GenBank/DDBJ databases">
        <authorList>
            <person name="Devillers H."/>
        </authorList>
    </citation>
    <scope>NUCLEOTIDE SEQUENCE [LARGE SCALE GENOMIC DNA]</scope>
    <source>
        <strain evidence="7">CBS 10888</strain>
    </source>
</reference>
<dbReference type="SUPFAM" id="SSF54791">
    <property type="entry name" value="Eukaryotic type KH-domain (KH-domain type I)"/>
    <property type="match status" value="7"/>
</dbReference>
<dbReference type="GO" id="GO:0000781">
    <property type="term" value="C:chromosome, telomeric region"/>
    <property type="evidence" value="ECO:0007669"/>
    <property type="project" value="GOC"/>
</dbReference>
<name>A0A1G4K3Q4_9SACH</name>
<dbReference type="InterPro" id="IPR004087">
    <property type="entry name" value="KH_dom"/>
</dbReference>
<dbReference type="Proteomes" id="UP000190274">
    <property type="component" value="Chromosome H"/>
</dbReference>
<evidence type="ECO:0000256" key="2">
    <source>
        <dbReference type="ARBA" id="ARBA00022884"/>
    </source>
</evidence>
<feature type="region of interest" description="Disordered" evidence="5">
    <location>
        <begin position="76"/>
        <end position="119"/>
    </location>
</feature>
<evidence type="ECO:0000256" key="4">
    <source>
        <dbReference type="SAM" id="Coils"/>
    </source>
</evidence>
<dbReference type="InterPro" id="IPR036612">
    <property type="entry name" value="KH_dom_type_1_sf"/>
</dbReference>
<feature type="domain" description="K Homology" evidence="6">
    <location>
        <begin position="639"/>
        <end position="708"/>
    </location>
</feature>
<dbReference type="GO" id="GO:0000750">
    <property type="term" value="P:pheromone-dependent signal transduction involved in conjugation with cellular fusion"/>
    <property type="evidence" value="ECO:0007669"/>
    <property type="project" value="EnsemblFungi"/>
</dbReference>
<dbReference type="InterPro" id="IPR004088">
    <property type="entry name" value="KH_dom_type_1"/>
</dbReference>
<dbReference type="GO" id="GO:0031509">
    <property type="term" value="P:subtelomeric heterochromatin formation"/>
    <property type="evidence" value="ECO:0007669"/>
    <property type="project" value="EnsemblFungi"/>
</dbReference>
<dbReference type="InterPro" id="IPR057778">
    <property type="entry name" value="KH_Vigilin_N"/>
</dbReference>
<dbReference type="PROSITE" id="PS50084">
    <property type="entry name" value="KH_TYPE_1"/>
    <property type="match status" value="7"/>
</dbReference>
<dbReference type="GO" id="GO:0043577">
    <property type="term" value="P:chemotropism"/>
    <property type="evidence" value="ECO:0007669"/>
    <property type="project" value="EnsemblFungi"/>
</dbReference>
<keyword evidence="4" id="KW-0175">Coiled coil</keyword>
<evidence type="ECO:0000256" key="3">
    <source>
        <dbReference type="PROSITE-ProRule" id="PRU00117"/>
    </source>
</evidence>